<dbReference type="Gene3D" id="3.10.129.10">
    <property type="entry name" value="Hotdog Thioesterase"/>
    <property type="match status" value="1"/>
</dbReference>
<name>A0A5A7N9W7_9PROT</name>
<accession>A0A5A7N9W7</accession>
<dbReference type="AlphaFoldDB" id="A0A5A7N9W7"/>
<protein>
    <submittedName>
        <fullName evidence="2">Thioesterase</fullName>
    </submittedName>
</protein>
<comment type="caution">
    <text evidence="2">The sequence shown here is derived from an EMBL/GenBank/DDBJ whole genome shotgun (WGS) entry which is preliminary data.</text>
</comment>
<feature type="domain" description="Acyl-CoA thioesterase-like N-terminal HotDog" evidence="1">
    <location>
        <begin position="54"/>
        <end position="142"/>
    </location>
</feature>
<dbReference type="SUPFAM" id="SSF54637">
    <property type="entry name" value="Thioesterase/thiol ester dehydrase-isomerase"/>
    <property type="match status" value="1"/>
</dbReference>
<dbReference type="Pfam" id="PF13622">
    <property type="entry name" value="4HBT_3"/>
    <property type="match status" value="1"/>
</dbReference>
<proteinExistence type="predicted"/>
<evidence type="ECO:0000313" key="2">
    <source>
        <dbReference type="EMBL" id="GER03869.1"/>
    </source>
</evidence>
<dbReference type="InterPro" id="IPR049449">
    <property type="entry name" value="TesB_ACOT8-like_N"/>
</dbReference>
<keyword evidence="3" id="KW-1185">Reference proteome</keyword>
<dbReference type="Proteomes" id="UP000324996">
    <property type="component" value="Unassembled WGS sequence"/>
</dbReference>
<organism evidence="2 3">
    <name type="scientific">Iodidimonas nitroreducens</name>
    <dbReference type="NCBI Taxonomy" id="1236968"/>
    <lineage>
        <taxon>Bacteria</taxon>
        <taxon>Pseudomonadati</taxon>
        <taxon>Pseudomonadota</taxon>
        <taxon>Alphaproteobacteria</taxon>
        <taxon>Iodidimonadales</taxon>
        <taxon>Iodidimonadaceae</taxon>
        <taxon>Iodidimonas</taxon>
    </lineage>
</organism>
<evidence type="ECO:0000259" key="1">
    <source>
        <dbReference type="Pfam" id="PF13622"/>
    </source>
</evidence>
<reference evidence="2 3" key="1">
    <citation type="submission" date="2019-09" db="EMBL/GenBank/DDBJ databases">
        <title>NBRP : Genome information of microbial organism related human and environment.</title>
        <authorList>
            <person name="Hattori M."/>
            <person name="Oshima K."/>
            <person name="Inaba H."/>
            <person name="Suda W."/>
            <person name="Sakamoto M."/>
            <person name="Iino T."/>
            <person name="Kitahara M."/>
            <person name="Oshida Y."/>
            <person name="Iida T."/>
            <person name="Kudo T."/>
            <person name="Itoh T."/>
            <person name="Ohkuma M."/>
        </authorList>
    </citation>
    <scope>NUCLEOTIDE SEQUENCE [LARGE SCALE GENOMIC DNA]</scope>
    <source>
        <strain evidence="2 3">Q-1</strain>
    </source>
</reference>
<evidence type="ECO:0000313" key="3">
    <source>
        <dbReference type="Proteomes" id="UP000324996"/>
    </source>
</evidence>
<gene>
    <name evidence="2" type="ORF">JCM17846_15510</name>
</gene>
<sequence length="160" mass="17251">MGFDIIRALMHDPHAVVALDAIPYARFLGLSLERSGDDVRLHLAFSAKHIGAPGRYHGGVLGAALEFAAMAELMWQSRGSGAELTSLPKPVTLTVDFLRPAGPQDLYAAASIIKQGSRIASVRSLAWQEDREKPVAEAQMHFLLPQSPAAPENLQESLQG</sequence>
<dbReference type="InterPro" id="IPR029069">
    <property type="entry name" value="HotDog_dom_sf"/>
</dbReference>
<dbReference type="CDD" id="cd03443">
    <property type="entry name" value="PaaI_thioesterase"/>
    <property type="match status" value="1"/>
</dbReference>
<dbReference type="EMBL" id="BKCN01000006">
    <property type="protein sequence ID" value="GER03869.1"/>
    <property type="molecule type" value="Genomic_DNA"/>
</dbReference>
<dbReference type="RefSeq" id="WP_042086509.1">
    <property type="nucleotide sequence ID" value="NZ_BKCN01000006.1"/>
</dbReference>